<dbReference type="InterPro" id="IPR001296">
    <property type="entry name" value="Glyco_trans_1"/>
</dbReference>
<dbReference type="EMBL" id="QXIY01000040">
    <property type="protein sequence ID" value="RIE16008.1"/>
    <property type="molecule type" value="Genomic_DNA"/>
</dbReference>
<evidence type="ECO:0000259" key="4">
    <source>
        <dbReference type="Pfam" id="PF13579"/>
    </source>
</evidence>
<evidence type="ECO:0000313" key="6">
    <source>
        <dbReference type="Proteomes" id="UP000266113"/>
    </source>
</evidence>
<dbReference type="PANTHER" id="PTHR12526">
    <property type="entry name" value="GLYCOSYLTRANSFERASE"/>
    <property type="match status" value="1"/>
</dbReference>
<reference evidence="5 6" key="1">
    <citation type="submission" date="2018-09" db="EMBL/GenBank/DDBJ databases">
        <title>Discovery and Ecogenomic Context for Candidatus Cryosericales, a Global Caldiserica Order Active in Thawing Permafrost.</title>
        <authorList>
            <person name="Martinez M.A."/>
            <person name="Woodcroft B.J."/>
            <person name="Ignacio Espinoza J.C."/>
            <person name="Zayed A."/>
            <person name="Singleton C.M."/>
            <person name="Boyd J."/>
            <person name="Li Y.-F."/>
            <person name="Purvine S."/>
            <person name="Maughan H."/>
            <person name="Hodgkins S.B."/>
            <person name="Anderson D."/>
            <person name="Sederholm M."/>
            <person name="Temperton B."/>
            <person name="Saleska S.R."/>
            <person name="Tyson G.W."/>
            <person name="Rich V.I."/>
        </authorList>
    </citation>
    <scope>NUCLEOTIDE SEQUENCE [LARGE SCALE GENOMIC DNA]</scope>
    <source>
        <strain evidence="5 6">SMC1</strain>
    </source>
</reference>
<evidence type="ECO:0000256" key="1">
    <source>
        <dbReference type="ARBA" id="ARBA00022676"/>
    </source>
</evidence>
<gene>
    <name evidence="5" type="ORF">SMC1_08830</name>
</gene>
<evidence type="ECO:0000256" key="2">
    <source>
        <dbReference type="ARBA" id="ARBA00022679"/>
    </source>
</evidence>
<keyword evidence="2 5" id="KW-0808">Transferase</keyword>
<keyword evidence="1" id="KW-0328">Glycosyltransferase</keyword>
<keyword evidence="6" id="KW-1185">Reference proteome</keyword>
<organism evidence="5 6">
    <name type="scientific">Candidatus Cryosericum septentrionale</name>
    <dbReference type="NCBI Taxonomy" id="2290913"/>
    <lineage>
        <taxon>Bacteria</taxon>
        <taxon>Pseudomonadati</taxon>
        <taxon>Caldisericota/Cryosericota group</taxon>
        <taxon>Candidatus Cryosericota</taxon>
        <taxon>Candidatus Cryosericia</taxon>
        <taxon>Candidatus Cryosericales</taxon>
        <taxon>Candidatus Cryosericaceae</taxon>
        <taxon>Candidatus Cryosericum</taxon>
    </lineage>
</organism>
<dbReference type="Gene3D" id="3.40.50.2000">
    <property type="entry name" value="Glycogen Phosphorylase B"/>
    <property type="match status" value="2"/>
</dbReference>
<dbReference type="Pfam" id="PF13579">
    <property type="entry name" value="Glyco_trans_4_4"/>
    <property type="match status" value="1"/>
</dbReference>
<dbReference type="PANTHER" id="PTHR12526:SF629">
    <property type="entry name" value="TEICHURONIC ACID BIOSYNTHESIS GLYCOSYLTRANSFERASE TUAH-RELATED"/>
    <property type="match status" value="1"/>
</dbReference>
<dbReference type="AlphaFoldDB" id="A0A398DV73"/>
<sequence length="446" mass="48715">MVRYSLVGTKSVAWDSSFTEGRYGNEETSLQLGALMSRWKEADAPGRNGAGLDAGQDAGTRFVTAIPGKRITLVSMGRGPGDPRAMYKEARFLASLGYQVTYICNAASGPMVTDDHVHVDTLNMPTSRLARQMHGPSIVLREALRSRPDVVHVFDPALIGPALRLGRRYGVKVVLDLAEDNAKQILQKSYLGAMAVRKLGSHIYRRMSQSWLPQADLVIAATPSIAESLPAGCQHVIVRNFPAITEIDSVPPLASAASKSSTPVLRVVYVGGISPIRGIRELILATGMLQGAVELHLAGPVYDDRFLGELESMTAWQYCHYHGWLDWQGSIALVKTCDVGACVLQAAPNHVESLPVKVFEYMACGRGSIISSFPLWRRLFVGAALFVDPTNPTSIAQLMEQLLAKPALLRRLSERGRLLAEQSYSWESEAQRLASGYAGLWTVTRR</sequence>
<dbReference type="GO" id="GO:0016757">
    <property type="term" value="F:glycosyltransferase activity"/>
    <property type="evidence" value="ECO:0007669"/>
    <property type="project" value="UniProtKB-KW"/>
</dbReference>
<dbReference type="Proteomes" id="UP000266113">
    <property type="component" value="Unassembled WGS sequence"/>
</dbReference>
<feature type="domain" description="Glycosyl transferase family 1" evidence="3">
    <location>
        <begin position="266"/>
        <end position="417"/>
    </location>
</feature>
<proteinExistence type="predicted"/>
<dbReference type="InterPro" id="IPR028098">
    <property type="entry name" value="Glyco_trans_4-like_N"/>
</dbReference>
<evidence type="ECO:0000313" key="5">
    <source>
        <dbReference type="EMBL" id="RIE16008.1"/>
    </source>
</evidence>
<name>A0A398DV73_9BACT</name>
<protein>
    <submittedName>
        <fullName evidence="5">Glycosyltransferase</fullName>
    </submittedName>
</protein>
<feature type="domain" description="Glycosyltransferase subfamily 4-like N-terminal" evidence="4">
    <location>
        <begin position="90"/>
        <end position="229"/>
    </location>
</feature>
<dbReference type="SUPFAM" id="SSF53756">
    <property type="entry name" value="UDP-Glycosyltransferase/glycogen phosphorylase"/>
    <property type="match status" value="1"/>
</dbReference>
<evidence type="ECO:0000259" key="3">
    <source>
        <dbReference type="Pfam" id="PF00534"/>
    </source>
</evidence>
<comment type="caution">
    <text evidence="5">The sequence shown here is derived from an EMBL/GenBank/DDBJ whole genome shotgun (WGS) entry which is preliminary data.</text>
</comment>
<dbReference type="Pfam" id="PF00534">
    <property type="entry name" value="Glycos_transf_1"/>
    <property type="match status" value="1"/>
</dbReference>
<dbReference type="OrthoDB" id="9813214at2"/>
<accession>A0A398DV73</accession>